<gene>
    <name evidence="1" type="ORF">N7472_005767</name>
</gene>
<reference evidence="1" key="2">
    <citation type="journal article" date="2023" name="IMA Fungus">
        <title>Comparative genomic study of the Penicillium genus elucidates a diverse pangenome and 15 lateral gene transfer events.</title>
        <authorList>
            <person name="Petersen C."/>
            <person name="Sorensen T."/>
            <person name="Nielsen M.R."/>
            <person name="Sondergaard T.E."/>
            <person name="Sorensen J.L."/>
            <person name="Fitzpatrick D.A."/>
            <person name="Frisvad J.C."/>
            <person name="Nielsen K.L."/>
        </authorList>
    </citation>
    <scope>NUCLEOTIDE SEQUENCE</scope>
    <source>
        <strain evidence="1">IBT 16849</strain>
    </source>
</reference>
<name>A0A9W9JP58_9EURO</name>
<dbReference type="EMBL" id="JAPQKP010000003">
    <property type="protein sequence ID" value="KAJ5200563.1"/>
    <property type="molecule type" value="Genomic_DNA"/>
</dbReference>
<comment type="caution">
    <text evidence="1">The sequence shown here is derived from an EMBL/GenBank/DDBJ whole genome shotgun (WGS) entry which is preliminary data.</text>
</comment>
<evidence type="ECO:0000313" key="1">
    <source>
        <dbReference type="EMBL" id="KAJ5200563.1"/>
    </source>
</evidence>
<evidence type="ECO:0000313" key="2">
    <source>
        <dbReference type="Proteomes" id="UP001150879"/>
    </source>
</evidence>
<sequence length="67" mass="7475">MGGRQSGAAKSGLPSWGRQYGVDKMGRAAEIQGITVLLLYVMQHMMPKRLKSYVVGHPMWGRINSER</sequence>
<dbReference type="Proteomes" id="UP001150879">
    <property type="component" value="Unassembled WGS sequence"/>
</dbReference>
<proteinExistence type="predicted"/>
<accession>A0A9W9JP58</accession>
<protein>
    <submittedName>
        <fullName evidence="1">Uncharacterized protein</fullName>
    </submittedName>
</protein>
<organism evidence="1 2">
    <name type="scientific">Penicillium cf. griseofulvum</name>
    <dbReference type="NCBI Taxonomy" id="2972120"/>
    <lineage>
        <taxon>Eukaryota</taxon>
        <taxon>Fungi</taxon>
        <taxon>Dikarya</taxon>
        <taxon>Ascomycota</taxon>
        <taxon>Pezizomycotina</taxon>
        <taxon>Eurotiomycetes</taxon>
        <taxon>Eurotiomycetidae</taxon>
        <taxon>Eurotiales</taxon>
        <taxon>Aspergillaceae</taxon>
        <taxon>Penicillium</taxon>
    </lineage>
</organism>
<dbReference type="AlphaFoldDB" id="A0A9W9JP58"/>
<keyword evidence="2" id="KW-1185">Reference proteome</keyword>
<reference evidence="1" key="1">
    <citation type="submission" date="2022-11" db="EMBL/GenBank/DDBJ databases">
        <authorList>
            <person name="Petersen C."/>
        </authorList>
    </citation>
    <scope>NUCLEOTIDE SEQUENCE</scope>
    <source>
        <strain evidence="1">IBT 16849</strain>
    </source>
</reference>